<evidence type="ECO:0000313" key="6">
    <source>
        <dbReference type="EMBL" id="KAG5521697.1"/>
    </source>
</evidence>
<evidence type="ECO:0000256" key="4">
    <source>
        <dbReference type="PROSITE-ProRule" id="PRU00175"/>
    </source>
</evidence>
<feature type="domain" description="RING-type" evidence="5">
    <location>
        <begin position="96"/>
        <end position="138"/>
    </location>
</feature>
<evidence type="ECO:0000259" key="5">
    <source>
        <dbReference type="PROSITE" id="PS50089"/>
    </source>
</evidence>
<dbReference type="PANTHER" id="PTHR45969:SF5">
    <property type="entry name" value="E3 UBIQUITIN-PROTEIN LIGASE RHA2A"/>
    <property type="match status" value="1"/>
</dbReference>
<evidence type="ECO:0000256" key="2">
    <source>
        <dbReference type="ARBA" id="ARBA00022771"/>
    </source>
</evidence>
<protein>
    <recommendedName>
        <fullName evidence="5">RING-type domain-containing protein</fullName>
    </recommendedName>
</protein>
<keyword evidence="2 4" id="KW-0863">Zinc-finger</keyword>
<accession>A0AAV6HZ13</accession>
<proteinExistence type="predicted"/>
<keyword evidence="3" id="KW-0862">Zinc</keyword>
<gene>
    <name evidence="6" type="ORF">RHGRI_034053</name>
</gene>
<dbReference type="SUPFAM" id="SSF57850">
    <property type="entry name" value="RING/U-box"/>
    <property type="match status" value="1"/>
</dbReference>
<keyword evidence="7" id="KW-1185">Reference proteome</keyword>
<dbReference type="InterPro" id="IPR013083">
    <property type="entry name" value="Znf_RING/FYVE/PHD"/>
</dbReference>
<dbReference type="SMART" id="SM00184">
    <property type="entry name" value="RING"/>
    <property type="match status" value="1"/>
</dbReference>
<dbReference type="Proteomes" id="UP000823749">
    <property type="component" value="Chromosome 12"/>
</dbReference>
<dbReference type="GO" id="GO:0061630">
    <property type="term" value="F:ubiquitin protein ligase activity"/>
    <property type="evidence" value="ECO:0007669"/>
    <property type="project" value="TreeGrafter"/>
</dbReference>
<evidence type="ECO:0000256" key="3">
    <source>
        <dbReference type="ARBA" id="ARBA00022833"/>
    </source>
</evidence>
<dbReference type="Gene3D" id="3.30.40.10">
    <property type="entry name" value="Zinc/RING finger domain, C3HC4 (zinc finger)"/>
    <property type="match status" value="1"/>
</dbReference>
<dbReference type="EMBL" id="JACTNZ010000012">
    <property type="protein sequence ID" value="KAG5521697.1"/>
    <property type="molecule type" value="Genomic_DNA"/>
</dbReference>
<dbReference type="PANTHER" id="PTHR45969">
    <property type="entry name" value="RING ZINC FINGER PROTEIN-RELATED"/>
    <property type="match status" value="1"/>
</dbReference>
<dbReference type="GO" id="GO:0008270">
    <property type="term" value="F:zinc ion binding"/>
    <property type="evidence" value="ECO:0007669"/>
    <property type="project" value="UniProtKB-KW"/>
</dbReference>
<dbReference type="Pfam" id="PF13639">
    <property type="entry name" value="zf-RING_2"/>
    <property type="match status" value="1"/>
</dbReference>
<organism evidence="6 7">
    <name type="scientific">Rhododendron griersonianum</name>
    <dbReference type="NCBI Taxonomy" id="479676"/>
    <lineage>
        <taxon>Eukaryota</taxon>
        <taxon>Viridiplantae</taxon>
        <taxon>Streptophyta</taxon>
        <taxon>Embryophyta</taxon>
        <taxon>Tracheophyta</taxon>
        <taxon>Spermatophyta</taxon>
        <taxon>Magnoliopsida</taxon>
        <taxon>eudicotyledons</taxon>
        <taxon>Gunneridae</taxon>
        <taxon>Pentapetalae</taxon>
        <taxon>asterids</taxon>
        <taxon>Ericales</taxon>
        <taxon>Ericaceae</taxon>
        <taxon>Ericoideae</taxon>
        <taxon>Rhodoreae</taxon>
        <taxon>Rhododendron</taxon>
    </lineage>
</organism>
<dbReference type="AlphaFoldDB" id="A0AAV6HZ13"/>
<dbReference type="GO" id="GO:0016567">
    <property type="term" value="P:protein ubiquitination"/>
    <property type="evidence" value="ECO:0007669"/>
    <property type="project" value="TreeGrafter"/>
</dbReference>
<dbReference type="InterPro" id="IPR001841">
    <property type="entry name" value="Znf_RING"/>
</dbReference>
<dbReference type="CDD" id="cd23123">
    <property type="entry name" value="RING-H2_RHA2B"/>
    <property type="match status" value="1"/>
</dbReference>
<evidence type="ECO:0000313" key="7">
    <source>
        <dbReference type="Proteomes" id="UP000823749"/>
    </source>
</evidence>
<reference evidence="6" key="1">
    <citation type="submission" date="2020-08" db="EMBL/GenBank/DDBJ databases">
        <title>Plant Genome Project.</title>
        <authorList>
            <person name="Zhang R.-G."/>
        </authorList>
    </citation>
    <scope>NUCLEOTIDE SEQUENCE</scope>
    <source>
        <strain evidence="6">WSP0</strain>
        <tissue evidence="6">Leaf</tissue>
    </source>
</reference>
<name>A0AAV6HZ13_9ERIC</name>
<keyword evidence="1" id="KW-0479">Metal-binding</keyword>
<evidence type="ECO:0000256" key="1">
    <source>
        <dbReference type="ARBA" id="ARBA00022723"/>
    </source>
</evidence>
<sequence>MGLQSQVSDCSSQSIFILLVEIVANCACYLRSVFFPLLRSTGISPIEPDELDDGRMLGSGLSGLVVFSEQLNRNRVFSYSYDCGGGGGDGSSGSECVVCLSGLREGEQVRRLACRHVFHKGCLDGWLEHFNFNCPLCRSPLVSGERVAGAERRVGHDLLTFFSYR</sequence>
<dbReference type="PROSITE" id="PS50089">
    <property type="entry name" value="ZF_RING_2"/>
    <property type="match status" value="1"/>
</dbReference>
<comment type="caution">
    <text evidence="6">The sequence shown here is derived from an EMBL/GenBank/DDBJ whole genome shotgun (WGS) entry which is preliminary data.</text>
</comment>